<evidence type="ECO:0000313" key="9">
    <source>
        <dbReference type="EMBL" id="MUN54613.1"/>
    </source>
</evidence>
<feature type="transmembrane region" description="Helical" evidence="8">
    <location>
        <begin position="164"/>
        <end position="184"/>
    </location>
</feature>
<feature type="transmembrane region" description="Helical" evidence="8">
    <location>
        <begin position="243"/>
        <end position="266"/>
    </location>
</feature>
<keyword evidence="10" id="KW-1185">Reference proteome</keyword>
<dbReference type="AlphaFoldDB" id="A0A7K1LHR8"/>
<feature type="transmembrane region" description="Helical" evidence="8">
    <location>
        <begin position="116"/>
        <end position="136"/>
    </location>
</feature>
<comment type="subcellular location">
    <subcellularLocation>
        <location evidence="1">Membrane</location>
        <topology evidence="1">Multi-pass membrane protein</topology>
    </subcellularLocation>
</comment>
<dbReference type="PANTHER" id="PTHR43829:SF9">
    <property type="entry name" value="AQUAPORIN-9"/>
    <property type="match status" value="1"/>
</dbReference>
<dbReference type="InterPro" id="IPR000425">
    <property type="entry name" value="MIP"/>
</dbReference>
<dbReference type="PRINTS" id="PR00783">
    <property type="entry name" value="MINTRINSICP"/>
</dbReference>
<accession>A0A7K1LHR8</accession>
<keyword evidence="3 7" id="KW-0813">Transport</keyword>
<evidence type="ECO:0000256" key="8">
    <source>
        <dbReference type="SAM" id="Phobius"/>
    </source>
</evidence>
<evidence type="ECO:0000256" key="7">
    <source>
        <dbReference type="RuleBase" id="RU000477"/>
    </source>
</evidence>
<protein>
    <submittedName>
        <fullName evidence="9">Aquaporin family protein</fullName>
    </submittedName>
</protein>
<gene>
    <name evidence="9" type="ORF">GMA10_05210</name>
</gene>
<dbReference type="InterPro" id="IPR023271">
    <property type="entry name" value="Aquaporin-like"/>
</dbReference>
<dbReference type="Proteomes" id="UP000462152">
    <property type="component" value="Unassembled WGS sequence"/>
</dbReference>
<dbReference type="EMBL" id="WOGT01000002">
    <property type="protein sequence ID" value="MUN54613.1"/>
    <property type="molecule type" value="Genomic_DNA"/>
</dbReference>
<feature type="transmembrane region" description="Helical" evidence="8">
    <location>
        <begin position="36"/>
        <end position="55"/>
    </location>
</feature>
<evidence type="ECO:0000256" key="3">
    <source>
        <dbReference type="ARBA" id="ARBA00022448"/>
    </source>
</evidence>
<keyword evidence="4 7" id="KW-0812">Transmembrane</keyword>
<dbReference type="GO" id="GO:0015254">
    <property type="term" value="F:glycerol channel activity"/>
    <property type="evidence" value="ECO:0007669"/>
    <property type="project" value="TreeGrafter"/>
</dbReference>
<feature type="transmembrane region" description="Helical" evidence="8">
    <location>
        <begin position="196"/>
        <end position="216"/>
    </location>
</feature>
<feature type="transmembrane region" description="Helical" evidence="8">
    <location>
        <begin position="62"/>
        <end position="84"/>
    </location>
</feature>
<sequence length="268" mass="27809">MTGSLLADGSTGILGFAPQLLDNGVPTTLGMFASEFIGTLLLVLLGCGVVAGQVLSRTKNNAGGWLMVAFGWALGVYAGAYAAYATGGHLNPVVTLSFWAAHKDLSDGIPATFGNVVIYIVAQMVGAIVGAILVYLTHKKHFDLEAPAADKLGVFSTGPEIRAYGWNFFTEVIATFVLIAFILFSDKTPSEIGPLPVALVVLAIGISLGGPTGYAINPARDLGPRIAHAILPIRGKGSSDWSYSWIPVFGPIVGGLLAALVVPLMVAL</sequence>
<dbReference type="PANTHER" id="PTHR43829">
    <property type="entry name" value="AQUAPORIN OR AQUAGLYCEROPORIN RELATED"/>
    <property type="match status" value="1"/>
</dbReference>
<dbReference type="SUPFAM" id="SSF81338">
    <property type="entry name" value="Aquaporin-like"/>
    <property type="match status" value="1"/>
</dbReference>
<comment type="caution">
    <text evidence="9">The sequence shown here is derived from an EMBL/GenBank/DDBJ whole genome shotgun (WGS) entry which is preliminary data.</text>
</comment>
<dbReference type="OrthoDB" id="9807293at2"/>
<keyword evidence="6 8" id="KW-0472">Membrane</keyword>
<proteinExistence type="inferred from homology"/>
<evidence type="ECO:0000256" key="5">
    <source>
        <dbReference type="ARBA" id="ARBA00022989"/>
    </source>
</evidence>
<evidence type="ECO:0000256" key="1">
    <source>
        <dbReference type="ARBA" id="ARBA00004141"/>
    </source>
</evidence>
<evidence type="ECO:0000313" key="10">
    <source>
        <dbReference type="Proteomes" id="UP000462152"/>
    </source>
</evidence>
<dbReference type="GO" id="GO:0005886">
    <property type="term" value="C:plasma membrane"/>
    <property type="evidence" value="ECO:0007669"/>
    <property type="project" value="TreeGrafter"/>
</dbReference>
<name>A0A7K1LHR8_9MICC</name>
<evidence type="ECO:0000256" key="4">
    <source>
        <dbReference type="ARBA" id="ARBA00022692"/>
    </source>
</evidence>
<organism evidence="9 10">
    <name type="scientific">Rothia koreensis</name>
    <dbReference type="NCBI Taxonomy" id="592378"/>
    <lineage>
        <taxon>Bacteria</taxon>
        <taxon>Bacillati</taxon>
        <taxon>Actinomycetota</taxon>
        <taxon>Actinomycetes</taxon>
        <taxon>Micrococcales</taxon>
        <taxon>Micrococcaceae</taxon>
        <taxon>Rothia</taxon>
    </lineage>
</organism>
<dbReference type="Pfam" id="PF00230">
    <property type="entry name" value="MIP"/>
    <property type="match status" value="1"/>
</dbReference>
<dbReference type="Gene3D" id="1.20.1080.10">
    <property type="entry name" value="Glycerol uptake facilitator protein"/>
    <property type="match status" value="1"/>
</dbReference>
<dbReference type="InterPro" id="IPR050363">
    <property type="entry name" value="MIP/Aquaporin"/>
</dbReference>
<dbReference type="RefSeq" id="WP_129315356.1">
    <property type="nucleotide sequence ID" value="NZ_CP197643.1"/>
</dbReference>
<evidence type="ECO:0000256" key="6">
    <source>
        <dbReference type="ARBA" id="ARBA00023136"/>
    </source>
</evidence>
<keyword evidence="5 8" id="KW-1133">Transmembrane helix</keyword>
<comment type="similarity">
    <text evidence="2 7">Belongs to the MIP/aquaporin (TC 1.A.8) family.</text>
</comment>
<reference evidence="9 10" key="1">
    <citation type="submission" date="2019-12" db="EMBL/GenBank/DDBJ databases">
        <authorList>
            <person name="Li J."/>
            <person name="Shi Y."/>
            <person name="Xu G."/>
            <person name="Xiao D."/>
            <person name="Ran X."/>
        </authorList>
    </citation>
    <scope>NUCLEOTIDE SEQUENCE [LARGE SCALE GENOMIC DNA]</scope>
    <source>
        <strain evidence="9 10">JCM 15915</strain>
    </source>
</reference>
<evidence type="ECO:0000256" key="2">
    <source>
        <dbReference type="ARBA" id="ARBA00006175"/>
    </source>
</evidence>